<dbReference type="GO" id="GO:0050992">
    <property type="term" value="P:dimethylallyl diphosphate biosynthetic process"/>
    <property type="evidence" value="ECO:0007669"/>
    <property type="project" value="UniProtKB-UniRule"/>
</dbReference>
<organism evidence="13 14">
    <name type="scientific">Mycobacterium haemophilum</name>
    <dbReference type="NCBI Taxonomy" id="29311"/>
    <lineage>
        <taxon>Bacteria</taxon>
        <taxon>Bacillati</taxon>
        <taxon>Actinomycetota</taxon>
        <taxon>Actinomycetes</taxon>
        <taxon>Mycobacteriales</taxon>
        <taxon>Mycobacteriaceae</taxon>
        <taxon>Mycobacterium</taxon>
    </lineage>
</organism>
<dbReference type="CDD" id="cd02885">
    <property type="entry name" value="NUDIX_IPP_Isomerase"/>
    <property type="match status" value="1"/>
</dbReference>
<dbReference type="Pfam" id="PF00293">
    <property type="entry name" value="NUDIX"/>
    <property type="match status" value="1"/>
</dbReference>
<comment type="function">
    <text evidence="10">Catalyzes the 1,3-allylic rearrangement of the homoallylic substrate isopentenyl (IPP) to its highly electrophilic allylic isomer, dimethylallyl diphosphate (DMAPP).</text>
</comment>
<dbReference type="InterPro" id="IPR011876">
    <property type="entry name" value="IsopentenylPP_isomerase_typ1"/>
</dbReference>
<dbReference type="PANTHER" id="PTHR10885">
    <property type="entry name" value="ISOPENTENYL-DIPHOSPHATE DELTA-ISOMERASE"/>
    <property type="match status" value="1"/>
</dbReference>
<feature type="active site" evidence="10 11">
    <location>
        <position position="114"/>
    </location>
</feature>
<feature type="binding site" evidence="10">
    <location>
        <position position="30"/>
    </location>
    <ligand>
        <name>Mn(2+)</name>
        <dbReference type="ChEBI" id="CHEBI:29035"/>
    </ligand>
</feature>
<comment type="similarity">
    <text evidence="2 10">Belongs to the IPP isomerase type 1 family.</text>
</comment>
<evidence type="ECO:0000256" key="4">
    <source>
        <dbReference type="ARBA" id="ARBA00022490"/>
    </source>
</evidence>
<dbReference type="InterPro" id="IPR015797">
    <property type="entry name" value="NUDIX_hydrolase-like_dom_sf"/>
</dbReference>
<feature type="binding site" evidence="10">
    <location>
        <position position="23"/>
    </location>
    <ligand>
        <name>Mn(2+)</name>
        <dbReference type="ChEBI" id="CHEBI:29035"/>
    </ligand>
</feature>
<keyword evidence="4 10" id="KW-0963">Cytoplasm</keyword>
<comment type="cofactor">
    <cofactor evidence="10">
        <name>Mn(2+)</name>
        <dbReference type="ChEBI" id="CHEBI:29035"/>
    </cofactor>
    <text evidence="10">Binds 1 Mn(2+) ion per subunit.</text>
</comment>
<dbReference type="PROSITE" id="PS51462">
    <property type="entry name" value="NUDIX"/>
    <property type="match status" value="1"/>
</dbReference>
<evidence type="ECO:0000256" key="2">
    <source>
        <dbReference type="ARBA" id="ARBA00007579"/>
    </source>
</evidence>
<dbReference type="STRING" id="1202450.B586_11175"/>
<dbReference type="UniPathway" id="UPA00059">
    <property type="reaction ID" value="UER00104"/>
</dbReference>
<evidence type="ECO:0000256" key="9">
    <source>
        <dbReference type="ARBA" id="ARBA00023235"/>
    </source>
</evidence>
<protein>
    <recommendedName>
        <fullName evidence="3 10">Isopentenyl-diphosphate Delta-isomerase</fullName>
        <shortName evidence="10">IPP isomerase</shortName>
        <ecNumber evidence="3 10">5.3.3.2</ecNumber>
    </recommendedName>
    <alternativeName>
        <fullName evidence="10">IPP:DMAPP isomerase</fullName>
    </alternativeName>
    <alternativeName>
        <fullName evidence="10">Isopentenyl pyrophosphate isomerase</fullName>
    </alternativeName>
</protein>
<evidence type="ECO:0000256" key="1">
    <source>
        <dbReference type="ARBA" id="ARBA00004826"/>
    </source>
</evidence>
<feature type="binding site" evidence="10">
    <location>
        <position position="114"/>
    </location>
    <ligand>
        <name>Mn(2+)</name>
        <dbReference type="ChEBI" id="CHEBI:29035"/>
    </ligand>
</feature>
<dbReference type="GO" id="GO:0004452">
    <property type="term" value="F:isopentenyl-diphosphate delta-isomerase activity"/>
    <property type="evidence" value="ECO:0007669"/>
    <property type="project" value="UniProtKB-UniRule"/>
</dbReference>
<feature type="domain" description="Nudix hydrolase" evidence="12">
    <location>
        <begin position="28"/>
        <end position="162"/>
    </location>
</feature>
<dbReference type="Proteomes" id="UP000036334">
    <property type="component" value="Unassembled WGS sequence"/>
</dbReference>
<dbReference type="NCBIfam" id="TIGR02150">
    <property type="entry name" value="IPP_isom_1"/>
    <property type="match status" value="1"/>
</dbReference>
<dbReference type="EMBL" id="LDPR01000007">
    <property type="protein sequence ID" value="KLO36802.1"/>
    <property type="molecule type" value="Genomic_DNA"/>
</dbReference>
<keyword evidence="14" id="KW-1185">Reference proteome</keyword>
<dbReference type="Gene3D" id="3.90.79.10">
    <property type="entry name" value="Nucleoside Triphosphate Pyrophosphohydrolase"/>
    <property type="match status" value="1"/>
</dbReference>
<feature type="active site" evidence="10 11">
    <location>
        <position position="65"/>
    </location>
</feature>
<dbReference type="FunFam" id="3.90.79.10:FF:000009">
    <property type="entry name" value="Isopentenyl-diphosphate Delta-isomerase"/>
    <property type="match status" value="1"/>
</dbReference>
<feature type="binding site" evidence="10">
    <location>
        <position position="112"/>
    </location>
    <ligand>
        <name>Mn(2+)</name>
        <dbReference type="ChEBI" id="CHEBI:29035"/>
    </ligand>
</feature>
<evidence type="ECO:0000256" key="6">
    <source>
        <dbReference type="ARBA" id="ARBA00022842"/>
    </source>
</evidence>
<evidence type="ECO:0000256" key="5">
    <source>
        <dbReference type="ARBA" id="ARBA00022723"/>
    </source>
</evidence>
<dbReference type="AlphaFoldDB" id="A0A0I9VG16"/>
<comment type="subcellular location">
    <subcellularLocation>
        <location evidence="10">Cytoplasm</location>
    </subcellularLocation>
</comment>
<dbReference type="RefSeq" id="WP_047314082.1">
    <property type="nucleotide sequence ID" value="NZ_LDPQ01000004.1"/>
</dbReference>
<dbReference type="InterPro" id="IPR056375">
    <property type="entry name" value="Idi_bact"/>
</dbReference>
<proteinExistence type="inferred from homology"/>
<keyword evidence="6 10" id="KW-0460">Magnesium</keyword>
<sequence length="196" mass="21910">MEHVVLLDENGYSSGVAEKQTVHHMQTPLHLAYSCYIFDSNGRLLVTRRAATKKTWPGTWTNSCCGHPAPGEALVHAVRRRAREELGITLDDLKLILPRFRYRAVMDNGIVENELCPVFSATTSQLPQPNSAETDDIRLLDWPKFAQDVSSGRFVVSPWCRQQVAELVQLGSDPAYWMQASPDLLPPAATWCDDCG</sequence>
<comment type="pathway">
    <text evidence="1 10">Isoprenoid biosynthesis; dimethylallyl diphosphate biosynthesis; dimethylallyl diphosphate from isopentenyl diphosphate: step 1/1.</text>
</comment>
<feature type="binding site" evidence="10">
    <location>
        <position position="85"/>
    </location>
    <ligand>
        <name>Mg(2+)</name>
        <dbReference type="ChEBI" id="CHEBI:18420"/>
    </ligand>
</feature>
<evidence type="ECO:0000256" key="11">
    <source>
        <dbReference type="PIRSR" id="PIRSR018427-1"/>
    </source>
</evidence>
<keyword evidence="7 10" id="KW-0464">Manganese</keyword>
<keyword evidence="5 10" id="KW-0479">Metal-binding</keyword>
<evidence type="ECO:0000256" key="3">
    <source>
        <dbReference type="ARBA" id="ARBA00012057"/>
    </source>
</evidence>
<dbReference type="OrthoDB" id="9809458at2"/>
<evidence type="ECO:0000313" key="14">
    <source>
        <dbReference type="Proteomes" id="UP000036334"/>
    </source>
</evidence>
<dbReference type="NCBIfam" id="NF002995">
    <property type="entry name" value="PRK03759.1"/>
    <property type="match status" value="1"/>
</dbReference>
<dbReference type="InterPro" id="IPR000086">
    <property type="entry name" value="NUDIX_hydrolase_dom"/>
</dbReference>
<comment type="catalytic activity">
    <reaction evidence="10">
        <text>isopentenyl diphosphate = dimethylallyl diphosphate</text>
        <dbReference type="Rhea" id="RHEA:23284"/>
        <dbReference type="ChEBI" id="CHEBI:57623"/>
        <dbReference type="ChEBI" id="CHEBI:128769"/>
        <dbReference type="EC" id="5.3.3.2"/>
    </reaction>
</comment>
<evidence type="ECO:0000259" key="12">
    <source>
        <dbReference type="PROSITE" id="PS51462"/>
    </source>
</evidence>
<dbReference type="EC" id="5.3.3.2" evidence="3 10"/>
<dbReference type="SUPFAM" id="SSF55811">
    <property type="entry name" value="Nudix"/>
    <property type="match status" value="1"/>
</dbReference>
<evidence type="ECO:0000256" key="10">
    <source>
        <dbReference type="HAMAP-Rule" id="MF_00202"/>
    </source>
</evidence>
<feature type="binding site" evidence="10">
    <location>
        <position position="67"/>
    </location>
    <ligand>
        <name>Mn(2+)</name>
        <dbReference type="ChEBI" id="CHEBI:29035"/>
    </ligand>
</feature>
<dbReference type="PATRIC" id="fig|29311.18.peg.3233"/>
<evidence type="ECO:0000256" key="8">
    <source>
        <dbReference type="ARBA" id="ARBA00023229"/>
    </source>
</evidence>
<accession>A0A0I9VG16</accession>
<dbReference type="GO" id="GO:0008299">
    <property type="term" value="P:isoprenoid biosynthetic process"/>
    <property type="evidence" value="ECO:0007669"/>
    <property type="project" value="UniProtKB-UniRule"/>
</dbReference>
<keyword evidence="9 10" id="KW-0413">Isomerase</keyword>
<dbReference type="GO" id="GO:0005737">
    <property type="term" value="C:cytoplasm"/>
    <property type="evidence" value="ECO:0007669"/>
    <property type="project" value="UniProtKB-SubCell"/>
</dbReference>
<dbReference type="PANTHER" id="PTHR10885:SF0">
    <property type="entry name" value="ISOPENTENYL-DIPHOSPHATE DELTA-ISOMERASE"/>
    <property type="match status" value="1"/>
</dbReference>
<gene>
    <name evidence="10" type="primary">idi</name>
    <name evidence="13" type="ORF">ABH38_10305</name>
</gene>
<name>A0A0I9VG16_9MYCO</name>
<evidence type="ECO:0000313" key="13">
    <source>
        <dbReference type="EMBL" id="KLO36802.1"/>
    </source>
</evidence>
<keyword evidence="8 10" id="KW-0414">Isoprene biosynthesis</keyword>
<comment type="cofactor">
    <cofactor evidence="10">
        <name>Mg(2+)</name>
        <dbReference type="ChEBI" id="CHEBI:18420"/>
    </cofactor>
    <text evidence="10">Binds 1 Mg(2+) ion per subunit. The magnesium ion binds only when substrate is bound.</text>
</comment>
<reference evidence="13 14" key="1">
    <citation type="submission" date="2015-05" db="EMBL/GenBank/DDBJ databases">
        <title>Genome sequence of Mycobacterium haemophilum.</title>
        <authorList>
            <person name="Greninger A.L."/>
            <person name="Cunningham G."/>
            <person name="Miller S."/>
        </authorList>
    </citation>
    <scope>NUCLEOTIDE SEQUENCE [LARGE SCALE GENOMIC DNA]</scope>
    <source>
        <strain evidence="14">UC1</strain>
    </source>
</reference>
<dbReference type="PIRSF" id="PIRSF018427">
    <property type="entry name" value="Isopntndiph_ism"/>
    <property type="match status" value="1"/>
</dbReference>
<evidence type="ECO:0000256" key="7">
    <source>
        <dbReference type="ARBA" id="ARBA00023211"/>
    </source>
</evidence>
<comment type="caution">
    <text evidence="13">The sequence shown here is derived from an EMBL/GenBank/DDBJ whole genome shotgun (WGS) entry which is preliminary data.</text>
</comment>
<dbReference type="GO" id="GO:0046872">
    <property type="term" value="F:metal ion binding"/>
    <property type="evidence" value="ECO:0007669"/>
    <property type="project" value="UniProtKB-KW"/>
</dbReference>
<dbReference type="HAMAP" id="MF_00202">
    <property type="entry name" value="Idi"/>
    <property type="match status" value="1"/>
</dbReference>